<dbReference type="Proteomes" id="UP000306552">
    <property type="component" value="Unassembled WGS sequence"/>
</dbReference>
<evidence type="ECO:0000313" key="3">
    <source>
        <dbReference type="Proteomes" id="UP000306552"/>
    </source>
</evidence>
<dbReference type="SUPFAM" id="SSF52833">
    <property type="entry name" value="Thioredoxin-like"/>
    <property type="match status" value="1"/>
</dbReference>
<dbReference type="AlphaFoldDB" id="A0A4U5TRT5"/>
<dbReference type="CDD" id="cd02947">
    <property type="entry name" value="TRX_family"/>
    <property type="match status" value="1"/>
</dbReference>
<reference evidence="2 3" key="1">
    <citation type="submission" date="2019-04" db="EMBL/GenBank/DDBJ databases">
        <title>Psychroflexus halotolerans sp. nov., isolated from a marine solar saltern.</title>
        <authorList>
            <person name="Feng X."/>
        </authorList>
    </citation>
    <scope>NUCLEOTIDE SEQUENCE [LARGE SCALE GENOMIC DNA]</scope>
    <source>
        <strain evidence="2 3">WDS2C27</strain>
    </source>
</reference>
<evidence type="ECO:0000256" key="1">
    <source>
        <dbReference type="SAM" id="SignalP"/>
    </source>
</evidence>
<feature type="chain" id="PRO_5020916773" evidence="1">
    <location>
        <begin position="19"/>
        <end position="170"/>
    </location>
</feature>
<dbReference type="Gene3D" id="3.40.30.10">
    <property type="entry name" value="Glutaredoxin"/>
    <property type="match status" value="1"/>
</dbReference>
<dbReference type="EMBL" id="SWMU01000002">
    <property type="protein sequence ID" value="TKS56722.1"/>
    <property type="molecule type" value="Genomic_DNA"/>
</dbReference>
<gene>
    <name evidence="2" type="ORF">FCN74_06740</name>
</gene>
<name>A0A4U5TRT5_9FLAO</name>
<protein>
    <submittedName>
        <fullName evidence="2">Thioredoxin family protein</fullName>
    </submittedName>
</protein>
<comment type="caution">
    <text evidence="2">The sequence shown here is derived from an EMBL/GenBank/DDBJ whole genome shotgun (WGS) entry which is preliminary data.</text>
</comment>
<sequence length="170" mass="20067">MKSLYLFIALMVLNISLAQDRDIVGETNKEDIRSTSHRNWFEANYQNYKPQPQSIKQLNKLFNENDFSIQVYFGTWCSDSQREVPRLIKLLEESNFNFNHLELIGVGRDKKVPNVSKAQQRKLNITNVPTIIVYQDGEELNRFVEYAQESLEKDLIKIFSKQPYKHSYQD</sequence>
<dbReference type="RefSeq" id="WP_138931824.1">
    <property type="nucleotide sequence ID" value="NZ_SWMU01000002.1"/>
</dbReference>
<dbReference type="InterPro" id="IPR036249">
    <property type="entry name" value="Thioredoxin-like_sf"/>
</dbReference>
<accession>A0A4U5TRT5</accession>
<feature type="signal peptide" evidence="1">
    <location>
        <begin position="1"/>
        <end position="18"/>
    </location>
</feature>
<evidence type="ECO:0000313" key="2">
    <source>
        <dbReference type="EMBL" id="TKS56722.1"/>
    </source>
</evidence>
<proteinExistence type="predicted"/>
<dbReference type="OrthoDB" id="6398367at2"/>
<keyword evidence="3" id="KW-1185">Reference proteome</keyword>
<organism evidence="2 3">
    <name type="scientific">Mesohalobacter halotolerans</name>
    <dbReference type="NCBI Taxonomy" id="1883405"/>
    <lineage>
        <taxon>Bacteria</taxon>
        <taxon>Pseudomonadati</taxon>
        <taxon>Bacteroidota</taxon>
        <taxon>Flavobacteriia</taxon>
        <taxon>Flavobacteriales</taxon>
        <taxon>Flavobacteriaceae</taxon>
        <taxon>Mesohalobacter</taxon>
    </lineage>
</organism>
<keyword evidence="1" id="KW-0732">Signal</keyword>